<dbReference type="InterPro" id="IPR016181">
    <property type="entry name" value="Acyl_CoA_acyltransferase"/>
</dbReference>
<dbReference type="RefSeq" id="WP_012826552.1">
    <property type="nucleotide sequence ID" value="NC_013440.1"/>
</dbReference>
<keyword evidence="2" id="KW-0808">Transferase</keyword>
<evidence type="ECO:0000313" key="2">
    <source>
        <dbReference type="EMBL" id="ACY13943.1"/>
    </source>
</evidence>
<sequence>MLRFHRVIVDSEPRLFSEVMSVVREESERSDCRMVVQPVEFYRRFQGDAGAIFVAYDGERVVGFSLLARAPRINAIWSPYIEELRADRAVCGVLVQNLVRTGYRGCGIGRALARLRIEYAEARGVRHLFATVEPSNAASLAVMTNAGFYELERKLVYEEQVPRVLFHRASRSPTGRAVRASRPSA</sequence>
<dbReference type="eggNOG" id="COG1247">
    <property type="taxonomic scope" value="Bacteria"/>
</dbReference>
<dbReference type="CDD" id="cd04301">
    <property type="entry name" value="NAT_SF"/>
    <property type="match status" value="1"/>
</dbReference>
<dbReference type="PROSITE" id="PS51186">
    <property type="entry name" value="GNAT"/>
    <property type="match status" value="1"/>
</dbReference>
<gene>
    <name evidence="2" type="ordered locus">Hoch_1389</name>
</gene>
<dbReference type="GO" id="GO:0016747">
    <property type="term" value="F:acyltransferase activity, transferring groups other than amino-acyl groups"/>
    <property type="evidence" value="ECO:0007669"/>
    <property type="project" value="InterPro"/>
</dbReference>
<dbReference type="OrthoDB" id="5187710at2"/>
<dbReference type="AlphaFoldDB" id="D0LUQ3"/>
<dbReference type="STRING" id="502025.Hoch_1389"/>
<reference evidence="2 3" key="1">
    <citation type="journal article" date="2010" name="Stand. Genomic Sci.">
        <title>Complete genome sequence of Haliangium ochraceum type strain (SMP-2).</title>
        <authorList>
            <consortium name="US DOE Joint Genome Institute (JGI-PGF)"/>
            <person name="Ivanova N."/>
            <person name="Daum C."/>
            <person name="Lang E."/>
            <person name="Abt B."/>
            <person name="Kopitz M."/>
            <person name="Saunders E."/>
            <person name="Lapidus A."/>
            <person name="Lucas S."/>
            <person name="Glavina Del Rio T."/>
            <person name="Nolan M."/>
            <person name="Tice H."/>
            <person name="Copeland A."/>
            <person name="Cheng J.F."/>
            <person name="Chen F."/>
            <person name="Bruce D."/>
            <person name="Goodwin L."/>
            <person name="Pitluck S."/>
            <person name="Mavromatis K."/>
            <person name="Pati A."/>
            <person name="Mikhailova N."/>
            <person name="Chen A."/>
            <person name="Palaniappan K."/>
            <person name="Land M."/>
            <person name="Hauser L."/>
            <person name="Chang Y.J."/>
            <person name="Jeffries C.D."/>
            <person name="Detter J.C."/>
            <person name="Brettin T."/>
            <person name="Rohde M."/>
            <person name="Goker M."/>
            <person name="Bristow J."/>
            <person name="Markowitz V."/>
            <person name="Eisen J.A."/>
            <person name="Hugenholtz P."/>
            <person name="Kyrpides N.C."/>
            <person name="Klenk H.P."/>
        </authorList>
    </citation>
    <scope>NUCLEOTIDE SEQUENCE [LARGE SCALE GENOMIC DNA]</scope>
    <source>
        <strain evidence="3">DSM 14365 / CIP 107738 / JCM 11303 / AJ 13395 / SMP-2</strain>
    </source>
</reference>
<organism evidence="2 3">
    <name type="scientific">Haliangium ochraceum (strain DSM 14365 / JCM 11303 / SMP-2)</name>
    <dbReference type="NCBI Taxonomy" id="502025"/>
    <lineage>
        <taxon>Bacteria</taxon>
        <taxon>Pseudomonadati</taxon>
        <taxon>Myxococcota</taxon>
        <taxon>Polyangia</taxon>
        <taxon>Haliangiales</taxon>
        <taxon>Kofleriaceae</taxon>
        <taxon>Haliangium</taxon>
    </lineage>
</organism>
<evidence type="ECO:0000313" key="3">
    <source>
        <dbReference type="Proteomes" id="UP000001880"/>
    </source>
</evidence>
<dbReference type="EMBL" id="CP001804">
    <property type="protein sequence ID" value="ACY13943.1"/>
    <property type="molecule type" value="Genomic_DNA"/>
</dbReference>
<keyword evidence="3" id="KW-1185">Reference proteome</keyword>
<protein>
    <submittedName>
        <fullName evidence="2">GCN5-related N-acetyltransferase</fullName>
    </submittedName>
</protein>
<name>D0LUQ3_HALO1</name>
<dbReference type="KEGG" id="hoh:Hoch_1389"/>
<dbReference type="Pfam" id="PF00583">
    <property type="entry name" value="Acetyltransf_1"/>
    <property type="match status" value="1"/>
</dbReference>
<accession>D0LUQ3</accession>
<dbReference type="Gene3D" id="3.40.630.30">
    <property type="match status" value="1"/>
</dbReference>
<evidence type="ECO:0000259" key="1">
    <source>
        <dbReference type="PROSITE" id="PS51186"/>
    </source>
</evidence>
<dbReference type="Proteomes" id="UP000001880">
    <property type="component" value="Chromosome"/>
</dbReference>
<dbReference type="HOGENOM" id="CLU_1459395_0_0_7"/>
<dbReference type="SUPFAM" id="SSF55729">
    <property type="entry name" value="Acyl-CoA N-acyltransferases (Nat)"/>
    <property type="match status" value="1"/>
</dbReference>
<dbReference type="InterPro" id="IPR000182">
    <property type="entry name" value="GNAT_dom"/>
</dbReference>
<proteinExistence type="predicted"/>
<feature type="domain" description="N-acetyltransferase" evidence="1">
    <location>
        <begin position="6"/>
        <end position="168"/>
    </location>
</feature>